<keyword evidence="5" id="KW-1185">Reference proteome</keyword>
<dbReference type="Gene3D" id="3.40.50.1000">
    <property type="entry name" value="HAD superfamily/HAD-like"/>
    <property type="match status" value="1"/>
</dbReference>
<dbReference type="InterPro" id="IPR006439">
    <property type="entry name" value="HAD-SF_hydro_IA"/>
</dbReference>
<protein>
    <submittedName>
        <fullName evidence="4">HAD-IA family hydrolase</fullName>
    </submittedName>
</protein>
<dbReference type="EMBL" id="VDLX02000031">
    <property type="protein sequence ID" value="KAB8185224.1"/>
    <property type="molecule type" value="Genomic_DNA"/>
</dbReference>
<evidence type="ECO:0000313" key="4">
    <source>
        <dbReference type="EMBL" id="KAB8185224.1"/>
    </source>
</evidence>
<dbReference type="Pfam" id="PF00702">
    <property type="entry name" value="Hydrolase"/>
    <property type="match status" value="1"/>
</dbReference>
<evidence type="ECO:0000256" key="3">
    <source>
        <dbReference type="ARBA" id="ARBA00022842"/>
    </source>
</evidence>
<gene>
    <name evidence="4" type="ORF">FH608_047620</name>
</gene>
<keyword evidence="2 4" id="KW-0378">Hydrolase</keyword>
<dbReference type="SFLD" id="SFLDG01129">
    <property type="entry name" value="C1.5:_HAD__Beta-PGM__Phosphata"/>
    <property type="match status" value="1"/>
</dbReference>
<accession>A0A5C4V2P2</accession>
<dbReference type="InterPro" id="IPR051400">
    <property type="entry name" value="HAD-like_hydrolase"/>
</dbReference>
<evidence type="ECO:0000256" key="1">
    <source>
        <dbReference type="ARBA" id="ARBA00001946"/>
    </source>
</evidence>
<dbReference type="GO" id="GO:0044281">
    <property type="term" value="P:small molecule metabolic process"/>
    <property type="evidence" value="ECO:0007669"/>
    <property type="project" value="UniProtKB-ARBA"/>
</dbReference>
<organism evidence="4 5">
    <name type="scientific">Nonomuraea phyllanthi</name>
    <dbReference type="NCBI Taxonomy" id="2219224"/>
    <lineage>
        <taxon>Bacteria</taxon>
        <taxon>Bacillati</taxon>
        <taxon>Actinomycetota</taxon>
        <taxon>Actinomycetes</taxon>
        <taxon>Streptosporangiales</taxon>
        <taxon>Streptosporangiaceae</taxon>
        <taxon>Nonomuraea</taxon>
    </lineage>
</organism>
<name>A0A5C4V2P2_9ACTN</name>
<evidence type="ECO:0000313" key="5">
    <source>
        <dbReference type="Proteomes" id="UP000312512"/>
    </source>
</evidence>
<comment type="caution">
    <text evidence="4">The sequence shown here is derived from an EMBL/GenBank/DDBJ whole genome shotgun (WGS) entry which is preliminary data.</text>
</comment>
<dbReference type="GO" id="GO:0016787">
    <property type="term" value="F:hydrolase activity"/>
    <property type="evidence" value="ECO:0007669"/>
    <property type="project" value="UniProtKB-KW"/>
</dbReference>
<dbReference type="SUPFAM" id="SSF56784">
    <property type="entry name" value="HAD-like"/>
    <property type="match status" value="1"/>
</dbReference>
<dbReference type="InterPro" id="IPR036412">
    <property type="entry name" value="HAD-like_sf"/>
</dbReference>
<proteinExistence type="predicted"/>
<comment type="cofactor">
    <cofactor evidence="1">
        <name>Mg(2+)</name>
        <dbReference type="ChEBI" id="CHEBI:18420"/>
    </cofactor>
</comment>
<evidence type="ECO:0000256" key="2">
    <source>
        <dbReference type="ARBA" id="ARBA00022801"/>
    </source>
</evidence>
<dbReference type="PANTHER" id="PTHR46470">
    <property type="entry name" value="N-ACYLNEURAMINATE-9-PHOSPHATASE"/>
    <property type="match status" value="1"/>
</dbReference>
<dbReference type="OrthoDB" id="4954868at2"/>
<dbReference type="AlphaFoldDB" id="A0A5C4V2P2"/>
<dbReference type="NCBIfam" id="TIGR01549">
    <property type="entry name" value="HAD-SF-IA-v1"/>
    <property type="match status" value="1"/>
</dbReference>
<reference evidence="4 5" key="1">
    <citation type="submission" date="2019-10" db="EMBL/GenBank/DDBJ databases">
        <title>Nonomuraea sp. nov., isolated from Phyllanthus amarus.</title>
        <authorList>
            <person name="Klykleung N."/>
            <person name="Tanasupawat S."/>
        </authorList>
    </citation>
    <scope>NUCLEOTIDE SEQUENCE [LARGE SCALE GENOMIC DNA]</scope>
    <source>
        <strain evidence="4 5">PA1-10</strain>
    </source>
</reference>
<dbReference type="SFLD" id="SFLDS00003">
    <property type="entry name" value="Haloacid_Dehalogenase"/>
    <property type="match status" value="1"/>
</dbReference>
<sequence length="254" mass="28248">MAAPRALLLDFGGVIVETGKRPSWAAELAAEVRAMLALAGFRDLTAGEIETDIRAGARADSYWKDSTSRQFAPEEMTHRRFWAEFVATDWPEQARALVTAEASPLCRRMGELRSERRVRDGMKELLAACWDHGVTPAVVSNALCGAVHRDFLARDALDRQVAVQVYSDEVGVRKPNPEMIRIACRALGVDPSDAWYVGDNHDRDVVCGARAGVGASVLMLSRSTEKVPYQVRQRPHATVENPYELLRLLEETWT</sequence>
<dbReference type="Proteomes" id="UP000312512">
    <property type="component" value="Unassembled WGS sequence"/>
</dbReference>
<dbReference type="InterPro" id="IPR023214">
    <property type="entry name" value="HAD_sf"/>
</dbReference>
<keyword evidence="3" id="KW-0460">Magnesium</keyword>